<keyword evidence="2" id="KW-1185">Reference proteome</keyword>
<proteinExistence type="predicted"/>
<organism evidence="1 2">
    <name type="scientific">Anaerocolumna cellulosilytica</name>
    <dbReference type="NCBI Taxonomy" id="433286"/>
    <lineage>
        <taxon>Bacteria</taxon>
        <taxon>Bacillati</taxon>
        <taxon>Bacillota</taxon>
        <taxon>Clostridia</taxon>
        <taxon>Lachnospirales</taxon>
        <taxon>Lachnospiraceae</taxon>
        <taxon>Anaerocolumna</taxon>
    </lineage>
</organism>
<evidence type="ECO:0000313" key="2">
    <source>
        <dbReference type="Proteomes" id="UP000515561"/>
    </source>
</evidence>
<reference evidence="1 2" key="1">
    <citation type="journal article" date="2016" name="Int. J. Syst. Evol. Microbiol.">
        <title>Descriptions of Anaerotaenia torta gen. nov., sp. nov. and Anaerocolumna cellulosilytica gen. nov., sp. nov. isolated from a methanogenic reactor of cattle waste.</title>
        <authorList>
            <person name="Uek A."/>
            <person name="Ohtaki Y."/>
            <person name="Kaku N."/>
            <person name="Ueki K."/>
        </authorList>
    </citation>
    <scope>NUCLEOTIDE SEQUENCE [LARGE SCALE GENOMIC DNA]</scope>
    <source>
        <strain evidence="1 2">SN021</strain>
    </source>
</reference>
<dbReference type="EMBL" id="AP023367">
    <property type="protein sequence ID" value="BCJ95315.1"/>
    <property type="molecule type" value="Genomic_DNA"/>
</dbReference>
<dbReference type="AlphaFoldDB" id="A0A6S6R7U2"/>
<evidence type="ECO:0000313" key="1">
    <source>
        <dbReference type="EMBL" id="BCJ95315.1"/>
    </source>
</evidence>
<gene>
    <name evidence="1" type="ORF">acsn021_28840</name>
</gene>
<protein>
    <submittedName>
        <fullName evidence="1">Uncharacterized protein</fullName>
    </submittedName>
</protein>
<accession>A0A6S6R7U2</accession>
<dbReference type="RefSeq" id="WP_184094073.1">
    <property type="nucleotide sequence ID" value="NZ_AP023367.1"/>
</dbReference>
<dbReference type="KEGG" id="acel:acsn021_28840"/>
<dbReference type="Proteomes" id="UP000515561">
    <property type="component" value="Chromosome"/>
</dbReference>
<name>A0A6S6R7U2_9FIRM</name>
<sequence>MDKEHEEIRLNGIAEDSLEEWLRHKVVERRIAEEAANRMVFVSNDKERQIEETSHRNVLLNLLQVLIMILAVTAEVLAVQSIIPQGVAIIILAVLTVSCFAIIKIIDRRMAG</sequence>